<sequence length="2138" mass="236763">MRAYVKIGSTVKRSSWRYSSYITVNRKPGEVEDFTAPGPGVQDKTSFSVTWDAVTGVFDKVTKYQLQCSINGQPFSSSGCGNDDLGTKTTMTVSLPEGAKGEYRFRAKACNSQGCYRNWTRPAYQKVVTVDIPLTNPDAISFVGFEEEGRLDRNGVFTLNWNPSSSSPEITGYQVEQCRGEGANCASTSGNWSRVYSEADDSTRSVALPSAGGRLTSGKYQYRVRSYVELGDSPTYSEWLYSAIVTVNRKPDEVASFIAPESLEQTEGFSVTWAGVSGAFDKVTKYQLQCSIEGGPFNFSNCSSSDSVRNLGTETSARISPSEGSEGQYRFRVRACNSEGCGSWTASGNQKSVYVDIPYSAPKPPYFVNLPEDTETGDYDVRWKMPNSPGEYTAFELKRRCKMGAESCGHDGWGAAIPLADALDTTFPARGDNEDRFQYQVRACNKDECSSWRTSAWVDVHNLNGIRSVVPLATATKPGNTTYKVEVTQQGDAVINIPVKVAPGVNGLSPDVGINYSGARYLERSTQVLPEDTLGYGWRLSGFGEIRRCVVDRPNTDSIQLDYTDSVCLDGEPLELISGATPWAPGALLRTKRDDFSLIKVMSEPTSHKWFKVLTPDGRVMEYGNTEGSRVRVGSSTPFAWSLNKVTDTFGNSIEYKYHRDTVEGINYPLEIIYGNDGDARVTFEYSTRTDAPPQPLGPDGIQQEQLVLLHHINVYLDDNPIREYRLISEDEGEVADYRRLEAVQLCGYDKFGSTSDCLNQLEFEWDTDTGVDVDTGIYQITDGLGKITEFDLTPVDGSQSPALLGEDERPFGDGIVPYNASPMVVENGSYRWVVTELRHSNGESGGWNRTTYAYQGSGFVSDYNRGFLGYYAQKIHDQESDIVTYRQFRLDFPHYGRVARVYRYKGSYPNYEQVLSKRQYHYEDISLSSGDGSTHYPVMKQSLETLYEQDQVLGYRLTENIYSPESYGAESGDLIAGIAQTVKIATAADVSTEQGFWGEVKPASVSGVQRSTETVTSYLNRTGAWLIGFVSGKAISHFDGDIEGSADSVQTMTAHPWPGSNKPASITRFPGNPDNELEVAYEYDGQGNLLKETTSGANIETRETLASGYETLEGDRRYPTTLTNAEGQTMQISYDSRFGSENKITDADGRDTRVSYDAFGREISRTNDTDNVTFTTTYSFCYAGICPDNQGQLAAYKVSTTSSPKITPDTETYYDLMGRPVREDTESFDGSGFIRREYSYDAQGRLREETAPFIAGEDYRPLTVYHYDLRNRVAKVVRPDGSELRTTYSVPSGTRKVKMRIEEDVLSSEGVLQDTLVKEKFYALTGDLVKAVDAQGTDDEVITEYTYYGSGLLHKVKVNGDTSTESEFSYDDAGNRDSLVSPSVGTVISMHDALGQLIGQTDNKNQNITYQYDKLGRLVEQVDADGAAEWEYDPPNATGSIDNCIYTKNGVEVFSETYSYDDDGKLQTTDTRLVAGGLTKSYSHSYGYDAQGRLDRVTYPDTANGVEAHYEYNTQGYLEKITDGVNPYKTFEDLNAFGQVKEEIYGNGVITNRTYNANTGRLESISTGVDSGNGLQNNEYYWRSNGTLESRLVYSNGNTQEEKFTYDSLSRLTRAKTWLNNSLQRTLTTEYNKLGNILEKTSTHSSDTDVDGYQYGEFGNAGPNAVSNVNIGGTAHSLHYDQNGAITRYDAVSGDDKWVTWSARKLPIEIVVGTSKTTQTPTARDRFKYGPNGQRYYRETSWWDEEKQKLQTEKAFIIGSYEELLPANDPDYQSIEKVRIDRNIVHIAATDYAGITVDTVEYLHRDHLGSIEKITDESGNLLVGAVGELAFDPYGTRKKADWSSALEESDLEELLEGAGLSTRRGFTGHEHLDRTGLIHMNGRIYDPTLGRFLSPDPIVQAPTYSQNWNRYSYVVNNPLSFTDPSGYKVHNGCKTRWTYNHSLNMLESSTRCGGGGRSIHYPKPRDNHDRDHDIDDLPGLPVPVNPVSGGGQGGDTEKAKEKANSWGDGKDDSDLRWSVGLQGGAKFGVKGIFGGAVGIQIPLIETSLVTGNRYASEEYAFVIDIGKWSFGYEAKRSIPVGKNEVMAGKALRGTPFEGGFKFGSYGVSSSELGVFSIGLKAIIGVDAKFDFSDGIDW</sequence>
<dbReference type="Proteomes" id="UP001597425">
    <property type="component" value="Unassembled WGS sequence"/>
</dbReference>
<name>A0ABW5E9F1_9GAMM</name>
<dbReference type="InterPro" id="IPR022385">
    <property type="entry name" value="Rhs_assc_core"/>
</dbReference>
<dbReference type="PANTHER" id="PTHR32305:SF15">
    <property type="entry name" value="PROTEIN RHSA-RELATED"/>
    <property type="match status" value="1"/>
</dbReference>
<dbReference type="InterPro" id="IPR003961">
    <property type="entry name" value="FN3_dom"/>
</dbReference>
<evidence type="ECO:0000256" key="1">
    <source>
        <dbReference type="ARBA" id="ARBA00004613"/>
    </source>
</evidence>
<dbReference type="Gene3D" id="2.180.10.10">
    <property type="entry name" value="RHS repeat-associated core"/>
    <property type="match status" value="2"/>
</dbReference>
<dbReference type="RefSeq" id="WP_265721426.1">
    <property type="nucleotide sequence ID" value="NZ_JAPIVK010000011.1"/>
</dbReference>
<dbReference type="SUPFAM" id="SSF49265">
    <property type="entry name" value="Fibronectin type III"/>
    <property type="match status" value="2"/>
</dbReference>
<dbReference type="Gene3D" id="2.60.40.10">
    <property type="entry name" value="Immunoglobulins"/>
    <property type="match status" value="4"/>
</dbReference>
<keyword evidence="3" id="KW-0843">Virulence</keyword>
<feature type="compositionally biased region" description="Basic and acidic residues" evidence="4">
    <location>
        <begin position="1964"/>
        <end position="1976"/>
    </location>
</feature>
<dbReference type="InterPro" id="IPR036116">
    <property type="entry name" value="FN3_sf"/>
</dbReference>
<dbReference type="InterPro" id="IPR003284">
    <property type="entry name" value="Sal_SpvB"/>
</dbReference>
<proteinExistence type="predicted"/>
<dbReference type="InterPro" id="IPR013783">
    <property type="entry name" value="Ig-like_fold"/>
</dbReference>
<evidence type="ECO:0000256" key="2">
    <source>
        <dbReference type="ARBA" id="ARBA00022525"/>
    </source>
</evidence>
<gene>
    <name evidence="5" type="ORF">ACFSKX_06940</name>
</gene>
<accession>A0ABW5E9F1</accession>
<dbReference type="CDD" id="cd00063">
    <property type="entry name" value="FN3"/>
    <property type="match status" value="1"/>
</dbReference>
<reference evidence="6" key="1">
    <citation type="journal article" date="2019" name="Int. J. Syst. Evol. Microbiol.">
        <title>The Global Catalogue of Microorganisms (GCM) 10K type strain sequencing project: providing services to taxonomists for standard genome sequencing and annotation.</title>
        <authorList>
            <consortium name="The Broad Institute Genomics Platform"/>
            <consortium name="The Broad Institute Genome Sequencing Center for Infectious Disease"/>
            <person name="Wu L."/>
            <person name="Ma J."/>
        </authorList>
    </citation>
    <scope>NUCLEOTIDE SEQUENCE [LARGE SCALE GENOMIC DNA]</scope>
    <source>
        <strain evidence="6">KCTC 12848</strain>
    </source>
</reference>
<evidence type="ECO:0000313" key="5">
    <source>
        <dbReference type="EMBL" id="MFD2310151.1"/>
    </source>
</evidence>
<evidence type="ECO:0000256" key="3">
    <source>
        <dbReference type="ARBA" id="ARBA00023026"/>
    </source>
</evidence>
<dbReference type="InterPro" id="IPR031325">
    <property type="entry name" value="RHS_repeat"/>
</dbReference>
<dbReference type="InterPro" id="IPR006530">
    <property type="entry name" value="YD"/>
</dbReference>
<dbReference type="Pfam" id="PF03534">
    <property type="entry name" value="SpvB"/>
    <property type="match status" value="1"/>
</dbReference>
<evidence type="ECO:0000256" key="4">
    <source>
        <dbReference type="SAM" id="MobiDB-lite"/>
    </source>
</evidence>
<dbReference type="Pfam" id="PF05593">
    <property type="entry name" value="RHS_repeat"/>
    <property type="match status" value="1"/>
</dbReference>
<dbReference type="EMBL" id="JBHUJD010000007">
    <property type="protein sequence ID" value="MFD2310151.1"/>
    <property type="molecule type" value="Genomic_DNA"/>
</dbReference>
<feature type="region of interest" description="Disordered" evidence="4">
    <location>
        <begin position="1954"/>
        <end position="2011"/>
    </location>
</feature>
<evidence type="ECO:0000313" key="6">
    <source>
        <dbReference type="Proteomes" id="UP001597425"/>
    </source>
</evidence>
<comment type="caution">
    <text evidence="5">The sequence shown here is derived from an EMBL/GenBank/DDBJ whole genome shotgun (WGS) entry which is preliminary data.</text>
</comment>
<organism evidence="5 6">
    <name type="scientific">Microbulbifer halophilus</name>
    <dbReference type="NCBI Taxonomy" id="453963"/>
    <lineage>
        <taxon>Bacteria</taxon>
        <taxon>Pseudomonadati</taxon>
        <taxon>Pseudomonadota</taxon>
        <taxon>Gammaproteobacteria</taxon>
        <taxon>Cellvibrionales</taxon>
        <taxon>Microbulbiferaceae</taxon>
        <taxon>Microbulbifer</taxon>
    </lineage>
</organism>
<protein>
    <submittedName>
        <fullName evidence="5">RHS repeat domain-containing protein</fullName>
    </submittedName>
</protein>
<feature type="compositionally biased region" description="Basic and acidic residues" evidence="4">
    <location>
        <begin position="1996"/>
        <end position="2011"/>
    </location>
</feature>
<dbReference type="InterPro" id="IPR050708">
    <property type="entry name" value="T6SS_VgrG/RHS"/>
</dbReference>
<keyword evidence="2" id="KW-0964">Secreted</keyword>
<keyword evidence="6" id="KW-1185">Reference proteome</keyword>
<dbReference type="NCBIfam" id="TIGR01643">
    <property type="entry name" value="YD_repeat_2x"/>
    <property type="match status" value="2"/>
</dbReference>
<dbReference type="NCBIfam" id="TIGR03696">
    <property type="entry name" value="Rhs_assc_core"/>
    <property type="match status" value="1"/>
</dbReference>
<dbReference type="PANTHER" id="PTHR32305">
    <property type="match status" value="1"/>
</dbReference>
<comment type="subcellular location">
    <subcellularLocation>
        <location evidence="1">Secreted</location>
    </subcellularLocation>
</comment>